<feature type="repeat" description="WD" evidence="8">
    <location>
        <begin position="75"/>
        <end position="109"/>
    </location>
</feature>
<reference evidence="12 13" key="1">
    <citation type="journal article" date="2013" name="Genome Biol.">
        <title>Draft genome of the mountain pine beetle, Dendroctonus ponderosae Hopkins, a major forest pest.</title>
        <authorList>
            <person name="Keeling C.I."/>
            <person name="Yuen M.M."/>
            <person name="Liao N.Y."/>
            <person name="Docking T.R."/>
            <person name="Chan S.K."/>
            <person name="Taylor G.A."/>
            <person name="Palmquist D.L."/>
            <person name="Jackman S.D."/>
            <person name="Nguyen A."/>
            <person name="Li M."/>
            <person name="Henderson H."/>
            <person name="Janes J.K."/>
            <person name="Zhao Y."/>
            <person name="Pandoh P."/>
            <person name="Moore R."/>
            <person name="Sperling F.A."/>
            <person name="Huber D.P."/>
            <person name="Birol I."/>
            <person name="Jones S.J."/>
            <person name="Bohlmann J."/>
        </authorList>
    </citation>
    <scope>NUCLEOTIDE SEQUENCE</scope>
</reference>
<dbReference type="STRING" id="77166.U4U604"/>
<dbReference type="PROSITE" id="PS00678">
    <property type="entry name" value="WD_REPEATS_1"/>
    <property type="match status" value="2"/>
</dbReference>
<comment type="similarity">
    <text evidence="2 9">Belongs to the WD repeat coronin family.</text>
</comment>
<keyword evidence="3" id="KW-0963">Cytoplasm</keyword>
<dbReference type="PANTHER" id="PTHR10856:SF20">
    <property type="entry name" value="CORONIN-7"/>
    <property type="match status" value="1"/>
</dbReference>
<dbReference type="AlphaFoldDB" id="U4U604"/>
<feature type="compositionally biased region" description="Polar residues" evidence="10">
    <location>
        <begin position="413"/>
        <end position="423"/>
    </location>
</feature>
<dbReference type="SMART" id="SM00320">
    <property type="entry name" value="WD40"/>
    <property type="match status" value="6"/>
</dbReference>
<feature type="compositionally biased region" description="Basic and acidic residues" evidence="10">
    <location>
        <begin position="394"/>
        <end position="411"/>
    </location>
</feature>
<dbReference type="InterPro" id="IPR015505">
    <property type="entry name" value="Coronin"/>
</dbReference>
<dbReference type="InterPro" id="IPR015943">
    <property type="entry name" value="WD40/YVTN_repeat-like_dom_sf"/>
</dbReference>
<dbReference type="Pfam" id="PF12894">
    <property type="entry name" value="ANAPC4_WD40"/>
    <property type="match status" value="1"/>
</dbReference>
<dbReference type="GO" id="GO:0030036">
    <property type="term" value="P:actin cytoskeleton organization"/>
    <property type="evidence" value="ECO:0007669"/>
    <property type="project" value="UniProtKB-ARBA"/>
</dbReference>
<keyword evidence="4 8" id="KW-0853">WD repeat</keyword>
<evidence type="ECO:0000256" key="2">
    <source>
        <dbReference type="ARBA" id="ARBA00009482"/>
    </source>
</evidence>
<evidence type="ECO:0000256" key="5">
    <source>
        <dbReference type="ARBA" id="ARBA00022737"/>
    </source>
</evidence>
<dbReference type="Pfam" id="PF00400">
    <property type="entry name" value="WD40"/>
    <property type="match status" value="3"/>
</dbReference>
<dbReference type="InterPro" id="IPR024977">
    <property type="entry name" value="Apc4-like_WD40_dom"/>
</dbReference>
<accession>U4U604</accession>
<feature type="domain" description="DUF1899" evidence="11">
    <location>
        <begin position="696"/>
        <end position="761"/>
    </location>
</feature>
<dbReference type="InterPro" id="IPR015048">
    <property type="entry name" value="DUF1899"/>
</dbReference>
<organism evidence="12 13">
    <name type="scientific">Dendroctonus ponderosae</name>
    <name type="common">Mountain pine beetle</name>
    <dbReference type="NCBI Taxonomy" id="77166"/>
    <lineage>
        <taxon>Eukaryota</taxon>
        <taxon>Metazoa</taxon>
        <taxon>Ecdysozoa</taxon>
        <taxon>Arthropoda</taxon>
        <taxon>Hexapoda</taxon>
        <taxon>Insecta</taxon>
        <taxon>Pterygota</taxon>
        <taxon>Neoptera</taxon>
        <taxon>Endopterygota</taxon>
        <taxon>Coleoptera</taxon>
        <taxon>Polyphaga</taxon>
        <taxon>Cucujiformia</taxon>
        <taxon>Curculionidae</taxon>
        <taxon>Scolytinae</taxon>
        <taxon>Dendroctonus</taxon>
    </lineage>
</organism>
<feature type="region of interest" description="Disordered" evidence="10">
    <location>
        <begin position="1091"/>
        <end position="1142"/>
    </location>
</feature>
<dbReference type="Pfam" id="PF16300">
    <property type="entry name" value="WD40_4"/>
    <property type="match status" value="1"/>
</dbReference>
<dbReference type="PANTHER" id="PTHR10856">
    <property type="entry name" value="CORONIN"/>
    <property type="match status" value="1"/>
</dbReference>
<feature type="region of interest" description="Disordered" evidence="10">
    <location>
        <begin position="382"/>
        <end position="683"/>
    </location>
</feature>
<dbReference type="SMART" id="SM01166">
    <property type="entry name" value="DUF1899"/>
    <property type="match status" value="2"/>
</dbReference>
<evidence type="ECO:0000256" key="6">
    <source>
        <dbReference type="ARBA" id="ARBA00023203"/>
    </source>
</evidence>
<feature type="domain" description="DUF1899" evidence="11">
    <location>
        <begin position="4"/>
        <end position="66"/>
    </location>
</feature>
<evidence type="ECO:0000256" key="7">
    <source>
        <dbReference type="ARBA" id="ARBA00024838"/>
    </source>
</evidence>
<evidence type="ECO:0000256" key="1">
    <source>
        <dbReference type="ARBA" id="ARBA00004496"/>
    </source>
</evidence>
<evidence type="ECO:0000256" key="10">
    <source>
        <dbReference type="SAM" id="MobiDB-lite"/>
    </source>
</evidence>
<gene>
    <name evidence="12" type="ORF">D910_06691</name>
</gene>
<dbReference type="FunFam" id="2.130.10.10:FF:000362">
    <property type="entry name" value="Coronin"/>
    <property type="match status" value="1"/>
</dbReference>
<dbReference type="GO" id="GO:0003779">
    <property type="term" value="F:actin binding"/>
    <property type="evidence" value="ECO:0007669"/>
    <property type="project" value="UniProtKB-KW"/>
</dbReference>
<feature type="compositionally biased region" description="Polar residues" evidence="10">
    <location>
        <begin position="533"/>
        <end position="542"/>
    </location>
</feature>
<proteinExistence type="inferred from homology"/>
<dbReference type="Proteomes" id="UP000030742">
    <property type="component" value="Unassembled WGS sequence"/>
</dbReference>
<evidence type="ECO:0000259" key="11">
    <source>
        <dbReference type="SMART" id="SM01166"/>
    </source>
</evidence>
<evidence type="ECO:0000256" key="8">
    <source>
        <dbReference type="PROSITE-ProRule" id="PRU00221"/>
    </source>
</evidence>
<feature type="compositionally biased region" description="Polar residues" evidence="10">
    <location>
        <begin position="512"/>
        <end position="524"/>
    </location>
</feature>
<dbReference type="EMBL" id="KB632166">
    <property type="protein sequence ID" value="ERL89319.1"/>
    <property type="molecule type" value="Genomic_DNA"/>
</dbReference>
<evidence type="ECO:0000256" key="4">
    <source>
        <dbReference type="ARBA" id="ARBA00022574"/>
    </source>
</evidence>
<dbReference type="InterPro" id="IPR036322">
    <property type="entry name" value="WD40_repeat_dom_sf"/>
</dbReference>
<feature type="compositionally biased region" description="Polar residues" evidence="10">
    <location>
        <begin position="382"/>
        <end position="393"/>
    </location>
</feature>
<feature type="repeat" description="WD" evidence="8">
    <location>
        <begin position="820"/>
        <end position="862"/>
    </location>
</feature>
<evidence type="ECO:0000313" key="12">
    <source>
        <dbReference type="EMBL" id="ERL89319.1"/>
    </source>
</evidence>
<sequence>MAWRFKASKYKNAAPIVPKPDTYVRDISVGSYQTYGNNIAASARFMAFNWDHAGSSLAVLPIDDSGRKSKLMPLLHAHTDTVTDLEFSPFHDGLLATGSQDCLVKIWNIPPEGLTEPLTNPECIFSHKQRRVETVGFHPTADFLLHSTSFTTLTLWDLISEKEGFSNSEHDEVIQSVSWKRDGTLLATSCKDKQVRIIDPRAQSVCLNQASSHQSIKDSRVVWLGDQERILTTGFDAQRLRQIIIRDLRNFKEPEKTMELDCSTGILIPLYDPDTGMLFLAGKGDTTIGYMEVTDKEPYLIEGIRHSGEQTKGACLVPKRALNVMQGEVNRVLQLTSSSVVPITYQVYGGPLAELREEFEKIKANRAAPTVKLQLLEPITSTAREAPNNSPGDQDSRSSPEEAVSERDKVSENFGQSPAQVSPQGVVPPKPLPRTSRASSVCESSDSASAPKPVARPRTNSCAPVVTSVNPNGPLGGYKPRLGPKPFTPPKLNDTENTFSKVFAVPQAPGVASSNGHSSELVDTTSDKEKSPTSDMETTQLKQDNENGKSGSSGEEETSCDSGYIPKTPSTAERRKLFETRSSSKENELDDNIDAVDQPGSFERNSAQRNSIAERRKLYERSQSQQDPPPVIIEKSVSSPVMLRRKDSFKGHQKSDDVLKDDNNRRSVPVSKQQSLDGQGLKRAEAVAAPKRTSTVFGRVSKFRHLKGTTAHKSCHIENIRNLSRQIPGECDGFHANPKRVAVPLSGPGGKIAIFELSKTGKLPDGVIPTLVHGSNIMDFQWDPFDSDRLAVACDDGVVKLWRIPDNGLLEPTNEPEREFNAHSDKIYFLRFHPTAKDVLASGSYDMTIKLWDLTTMSEQITLKGHTDQIFSFSWAPCGTQCATVCKDGKLRVFQPRKSDGPIREGKGPEGNRGARIVWALDGRYIVTMGFDKVSERQITIYKASDLSKPLNTVGLDVSPAILIPFYDEDSSTLFCTGKGDLTIYAFEITEEHPFICPLSHHRCNSLHQGLSFLPKNVCDVQNVEFAKAYRLTNNSIEPLSFTVPRIKTELFQDDLFPPTRVTWTPMYSSEEWFSGKDKPVGRISLKPDGMETLSENQPNQENRVINKSASSPFIGTSKPFNKMTWNPELSAQTKSKQEEIKQSVSNRLEVNLKLEQDDMEGVDEKEWNE</sequence>
<feature type="compositionally biased region" description="Basic and acidic residues" evidence="10">
    <location>
        <begin position="644"/>
        <end position="665"/>
    </location>
</feature>
<dbReference type="InterPro" id="IPR001680">
    <property type="entry name" value="WD40_rpt"/>
</dbReference>
<evidence type="ECO:0000313" key="13">
    <source>
        <dbReference type="Proteomes" id="UP000030742"/>
    </source>
</evidence>
<dbReference type="SMART" id="SM01167">
    <property type="entry name" value="DUF1900"/>
    <property type="match status" value="2"/>
</dbReference>
<comment type="subcellular location">
    <subcellularLocation>
        <location evidence="1">Cytoplasm</location>
    </subcellularLocation>
</comment>
<dbReference type="PROSITE" id="PS50294">
    <property type="entry name" value="WD_REPEATS_REGION"/>
    <property type="match status" value="2"/>
</dbReference>
<dbReference type="Pfam" id="PF08953">
    <property type="entry name" value="DUF1899"/>
    <property type="match status" value="2"/>
</dbReference>
<keyword evidence="6" id="KW-0009">Actin-binding</keyword>
<feature type="compositionally biased region" description="Polar residues" evidence="10">
    <location>
        <begin position="458"/>
        <end position="471"/>
    </location>
</feature>
<dbReference type="FunFam" id="2.130.10.10:FF:000076">
    <property type="entry name" value="Coronin"/>
    <property type="match status" value="1"/>
</dbReference>
<feature type="compositionally biased region" description="Low complexity" evidence="10">
    <location>
        <begin position="436"/>
        <end position="450"/>
    </location>
</feature>
<dbReference type="SUPFAM" id="SSF50978">
    <property type="entry name" value="WD40 repeat-like"/>
    <property type="match status" value="2"/>
</dbReference>
<name>U4U604_DENPD</name>
<feature type="compositionally biased region" description="Polar residues" evidence="10">
    <location>
        <begin position="1094"/>
        <end position="1115"/>
    </location>
</feature>
<evidence type="ECO:0000256" key="9">
    <source>
        <dbReference type="RuleBase" id="RU280818"/>
    </source>
</evidence>
<feature type="compositionally biased region" description="Basic and acidic residues" evidence="10">
    <location>
        <begin position="572"/>
        <end position="587"/>
    </location>
</feature>
<dbReference type="GO" id="GO:0005737">
    <property type="term" value="C:cytoplasm"/>
    <property type="evidence" value="ECO:0007669"/>
    <property type="project" value="UniProtKB-SubCell"/>
</dbReference>
<comment type="function">
    <text evidence="7">F-actin regulator involved in anterograde Golgi to endosome transport: upon ubiquitination via 'Lys-33'-linked ubiquitin chains by the BCR(KLHL20) E3 ubiquitin ligase complex, interacts with EPS15 and localizes to the trans-Golgi network, where it promotes actin polymerization, thereby facilitating post-Golgi trafficking. May play a role in the maintenance of the Golgi apparatus morphology.</text>
</comment>
<dbReference type="Gene3D" id="2.130.10.10">
    <property type="entry name" value="YVTN repeat-like/Quinoprotein amine dehydrogenase"/>
    <property type="match status" value="2"/>
</dbReference>
<feature type="repeat" description="WD" evidence="8">
    <location>
        <begin position="167"/>
        <end position="199"/>
    </location>
</feature>
<dbReference type="OrthoDB" id="1850764at2759"/>
<protein>
    <recommendedName>
        <fullName evidence="9">Coronin</fullName>
    </recommendedName>
</protein>
<dbReference type="InterPro" id="IPR019775">
    <property type="entry name" value="WD40_repeat_CS"/>
</dbReference>
<dbReference type="PROSITE" id="PS50082">
    <property type="entry name" value="WD_REPEATS_2"/>
    <property type="match status" value="3"/>
</dbReference>
<evidence type="ECO:0000256" key="3">
    <source>
        <dbReference type="ARBA" id="ARBA00022490"/>
    </source>
</evidence>
<keyword evidence="5 9" id="KW-0677">Repeat</keyword>
<feature type="compositionally biased region" description="Polar residues" evidence="10">
    <location>
        <begin position="1124"/>
        <end position="1135"/>
    </location>
</feature>